<dbReference type="EMBL" id="JAMZEK010000003">
    <property type="protein sequence ID" value="MCP1375358.1"/>
    <property type="molecule type" value="Genomic_DNA"/>
</dbReference>
<evidence type="ECO:0000313" key="2">
    <source>
        <dbReference type="Proteomes" id="UP001204615"/>
    </source>
</evidence>
<name>A0ABT1FG10_9GAMM</name>
<organism evidence="1 2">
    <name type="scientific">Dyella lutea</name>
    <dbReference type="NCBI Taxonomy" id="2950441"/>
    <lineage>
        <taxon>Bacteria</taxon>
        <taxon>Pseudomonadati</taxon>
        <taxon>Pseudomonadota</taxon>
        <taxon>Gammaproteobacteria</taxon>
        <taxon>Lysobacterales</taxon>
        <taxon>Rhodanobacteraceae</taxon>
        <taxon>Dyella</taxon>
    </lineage>
</organism>
<dbReference type="RefSeq" id="WP_253567796.1">
    <property type="nucleotide sequence ID" value="NZ_JAMZEK010000003.1"/>
</dbReference>
<sequence length="72" mass="8164">MTFDDDFLQINFQGGTRRVLCKSIGVDWPPPEKLSFQGFALERVRFSQVSDDDRAGMEFLMRGAEYNVAAEG</sequence>
<keyword evidence="2" id="KW-1185">Reference proteome</keyword>
<comment type="caution">
    <text evidence="1">The sequence shown here is derived from an EMBL/GenBank/DDBJ whole genome shotgun (WGS) entry which is preliminary data.</text>
</comment>
<proteinExistence type="predicted"/>
<accession>A0ABT1FG10</accession>
<evidence type="ECO:0000313" key="1">
    <source>
        <dbReference type="EMBL" id="MCP1375358.1"/>
    </source>
</evidence>
<gene>
    <name evidence="1" type="ORF">NC595_15010</name>
</gene>
<reference evidence="1 2" key="1">
    <citation type="submission" date="2022-06" db="EMBL/GenBank/DDBJ databases">
        <title>Dyella sp. Sa strain:Sa Genome sequencing.</title>
        <authorList>
            <person name="Park S."/>
        </authorList>
    </citation>
    <scope>NUCLEOTIDE SEQUENCE [LARGE SCALE GENOMIC DNA]</scope>
    <source>
        <strain evidence="1 2">Sa</strain>
    </source>
</reference>
<protein>
    <submittedName>
        <fullName evidence="1">Uncharacterized protein</fullName>
    </submittedName>
</protein>
<dbReference type="Proteomes" id="UP001204615">
    <property type="component" value="Unassembled WGS sequence"/>
</dbReference>